<sequence length="525" mass="59873">MNYPNKKVLFGFALLIMGLQHIICQTLQDKPNVLFIICDDLNDYEGAFGGHPQAKTPNIDKLAASGVQFINAATNVPVCCPSRNSLITGVYPHASKDYGWTDLKKQPVLKNNKTLIRYFKENGYKTLGTGKITHGNIKEDWDEWGMPLNHNYGPVYFNGEKRTSNPSVPAPYNSIGPIDGSFGPLSAAISEGKKGEKGWVYGPDNKPMRYINDDDRDLMQDELHVQWAKKKIKELENRQDDQPFFLGIGFVRPHTPLHAPKKYFDMFPIEKLQLEKWMIDDEKDTFYAENFDPEDKDNNKGPRYYRMLLESYGGNRELALKHFLQAYLACVAFVDDQIGQVMEALNNSKFKDNTIVVLTSDHGWQMGEKQYLFKNSPWEESVRIPMVIKIPNSYSGLKVEHPVSLIDLFPTFKDYCHLTGNNKINDQGAPLGGHSLRPLIEGTGDFKGPNGTLTVVGNYGVTIPTEKQNFSYRTKNWRYIRYSDGKEELYNHVTDPYEWDNLAYDKKHTSIKNKLAKEMNAILAN</sequence>
<evidence type="ECO:0000256" key="6">
    <source>
        <dbReference type="ARBA" id="ARBA00022837"/>
    </source>
</evidence>
<dbReference type="PANTHER" id="PTHR45953:SF1">
    <property type="entry name" value="IDURONATE 2-SULFATASE"/>
    <property type="match status" value="1"/>
</dbReference>
<dbReference type="GO" id="GO:0046872">
    <property type="term" value="F:metal ion binding"/>
    <property type="evidence" value="ECO:0007669"/>
    <property type="project" value="UniProtKB-KW"/>
</dbReference>
<reference evidence="8" key="1">
    <citation type="journal article" date="2014" name="Int. J. Syst. Evol. Microbiol.">
        <title>Complete genome sequence of Corynebacterium casei LMG S-19264T (=DSM 44701T), isolated from a smear-ripened cheese.</title>
        <authorList>
            <consortium name="US DOE Joint Genome Institute (JGI-PGF)"/>
            <person name="Walter F."/>
            <person name="Albersmeier A."/>
            <person name="Kalinowski J."/>
            <person name="Ruckert C."/>
        </authorList>
    </citation>
    <scope>NUCLEOTIDE SEQUENCE</scope>
    <source>
        <strain evidence="8">JCM 12862</strain>
    </source>
</reference>
<keyword evidence="4" id="KW-0732">Signal</keyword>
<gene>
    <name evidence="8" type="ORF">GCM10007962_03130</name>
</gene>
<comment type="caution">
    <text evidence="8">The sequence shown here is derived from an EMBL/GenBank/DDBJ whole genome shotgun (WGS) entry which is preliminary data.</text>
</comment>
<proteinExistence type="inferred from homology"/>
<evidence type="ECO:0000256" key="2">
    <source>
        <dbReference type="ARBA" id="ARBA00008779"/>
    </source>
</evidence>
<keyword evidence="6" id="KW-0106">Calcium</keyword>
<evidence type="ECO:0000313" key="9">
    <source>
        <dbReference type="Proteomes" id="UP000612329"/>
    </source>
</evidence>
<dbReference type="PANTHER" id="PTHR45953">
    <property type="entry name" value="IDURONATE 2-SULFATASE"/>
    <property type="match status" value="1"/>
</dbReference>
<evidence type="ECO:0000256" key="5">
    <source>
        <dbReference type="ARBA" id="ARBA00022801"/>
    </source>
</evidence>
<evidence type="ECO:0000256" key="4">
    <source>
        <dbReference type="ARBA" id="ARBA00022729"/>
    </source>
</evidence>
<dbReference type="InterPro" id="IPR017850">
    <property type="entry name" value="Alkaline_phosphatase_core_sf"/>
</dbReference>
<comment type="cofactor">
    <cofactor evidence="1">
        <name>Ca(2+)</name>
        <dbReference type="ChEBI" id="CHEBI:29108"/>
    </cofactor>
</comment>
<dbReference type="SUPFAM" id="SSF53649">
    <property type="entry name" value="Alkaline phosphatase-like"/>
    <property type="match status" value="1"/>
</dbReference>
<dbReference type="RefSeq" id="WP_188649515.1">
    <property type="nucleotide sequence ID" value="NZ_BMNR01000001.1"/>
</dbReference>
<feature type="domain" description="Sulfatase N-terminal" evidence="7">
    <location>
        <begin position="31"/>
        <end position="414"/>
    </location>
</feature>
<evidence type="ECO:0000259" key="7">
    <source>
        <dbReference type="Pfam" id="PF00884"/>
    </source>
</evidence>
<keyword evidence="3" id="KW-0479">Metal-binding</keyword>
<keyword evidence="5" id="KW-0378">Hydrolase</keyword>
<comment type="similarity">
    <text evidence="2">Belongs to the sulfatase family.</text>
</comment>
<dbReference type="AlphaFoldDB" id="A0A8J3BLD0"/>
<dbReference type="CDD" id="cd16030">
    <property type="entry name" value="iduronate-2-sulfatase"/>
    <property type="match status" value="1"/>
</dbReference>
<name>A0A8J3BLD0_9FLAO</name>
<reference evidence="8" key="2">
    <citation type="submission" date="2020-09" db="EMBL/GenBank/DDBJ databases">
        <authorList>
            <person name="Sun Q."/>
            <person name="Ohkuma M."/>
        </authorList>
    </citation>
    <scope>NUCLEOTIDE SEQUENCE</scope>
    <source>
        <strain evidence="8">JCM 12862</strain>
    </source>
</reference>
<evidence type="ECO:0000313" key="8">
    <source>
        <dbReference type="EMBL" id="GGK12196.1"/>
    </source>
</evidence>
<dbReference type="Proteomes" id="UP000612329">
    <property type="component" value="Unassembled WGS sequence"/>
</dbReference>
<dbReference type="InterPro" id="IPR035874">
    <property type="entry name" value="IDS"/>
</dbReference>
<evidence type="ECO:0000256" key="1">
    <source>
        <dbReference type="ARBA" id="ARBA00001913"/>
    </source>
</evidence>
<dbReference type="GO" id="GO:0005737">
    <property type="term" value="C:cytoplasm"/>
    <property type="evidence" value="ECO:0007669"/>
    <property type="project" value="TreeGrafter"/>
</dbReference>
<accession>A0A8J3BLD0</accession>
<dbReference type="InterPro" id="IPR000917">
    <property type="entry name" value="Sulfatase_N"/>
</dbReference>
<dbReference type="InterPro" id="IPR024607">
    <property type="entry name" value="Sulfatase_CS"/>
</dbReference>
<organism evidence="8 9">
    <name type="scientific">Yeosuana aromativorans</name>
    <dbReference type="NCBI Taxonomy" id="288019"/>
    <lineage>
        <taxon>Bacteria</taxon>
        <taxon>Pseudomonadati</taxon>
        <taxon>Bacteroidota</taxon>
        <taxon>Flavobacteriia</taxon>
        <taxon>Flavobacteriales</taxon>
        <taxon>Flavobacteriaceae</taxon>
        <taxon>Yeosuana</taxon>
    </lineage>
</organism>
<protein>
    <recommendedName>
        <fullName evidence="7">Sulfatase N-terminal domain-containing protein</fullName>
    </recommendedName>
</protein>
<keyword evidence="9" id="KW-1185">Reference proteome</keyword>
<dbReference type="PROSITE" id="PS00523">
    <property type="entry name" value="SULFATASE_1"/>
    <property type="match status" value="1"/>
</dbReference>
<evidence type="ECO:0000256" key="3">
    <source>
        <dbReference type="ARBA" id="ARBA00022723"/>
    </source>
</evidence>
<dbReference type="GO" id="GO:0004423">
    <property type="term" value="F:iduronate-2-sulfatase activity"/>
    <property type="evidence" value="ECO:0007669"/>
    <property type="project" value="InterPro"/>
</dbReference>
<dbReference type="EMBL" id="BMNR01000001">
    <property type="protein sequence ID" value="GGK12196.1"/>
    <property type="molecule type" value="Genomic_DNA"/>
</dbReference>
<dbReference type="Gene3D" id="3.40.720.10">
    <property type="entry name" value="Alkaline Phosphatase, subunit A"/>
    <property type="match status" value="1"/>
</dbReference>
<dbReference type="Pfam" id="PF00884">
    <property type="entry name" value="Sulfatase"/>
    <property type="match status" value="1"/>
</dbReference>